<proteinExistence type="predicted"/>
<organism evidence="1 2">
    <name type="scientific">Tectimicrobiota bacterium</name>
    <dbReference type="NCBI Taxonomy" id="2528274"/>
    <lineage>
        <taxon>Bacteria</taxon>
        <taxon>Pseudomonadati</taxon>
        <taxon>Nitrospinota/Tectimicrobiota group</taxon>
        <taxon>Candidatus Tectimicrobiota</taxon>
    </lineage>
</organism>
<dbReference type="AlphaFoldDB" id="A0A933GMA2"/>
<evidence type="ECO:0000313" key="1">
    <source>
        <dbReference type="EMBL" id="MBI4595344.1"/>
    </source>
</evidence>
<reference evidence="1" key="1">
    <citation type="submission" date="2020-07" db="EMBL/GenBank/DDBJ databases">
        <title>Huge and variable diversity of episymbiotic CPR bacteria and DPANN archaea in groundwater ecosystems.</title>
        <authorList>
            <person name="He C.Y."/>
            <person name="Keren R."/>
            <person name="Whittaker M."/>
            <person name="Farag I.F."/>
            <person name="Doudna J."/>
            <person name="Cate J.H.D."/>
            <person name="Banfield J.F."/>
        </authorList>
    </citation>
    <scope>NUCLEOTIDE SEQUENCE</scope>
    <source>
        <strain evidence="1">NC_groundwater_1482_Ag_S-0.65um_47_24</strain>
    </source>
</reference>
<protein>
    <recommendedName>
        <fullName evidence="3">HEPN domain-containing protein</fullName>
    </recommendedName>
</protein>
<name>A0A933GMA2_UNCTE</name>
<dbReference type="EMBL" id="JACQWF010000138">
    <property type="protein sequence ID" value="MBI4595344.1"/>
    <property type="molecule type" value="Genomic_DNA"/>
</dbReference>
<comment type="caution">
    <text evidence="1">The sequence shown here is derived from an EMBL/GenBank/DDBJ whole genome shotgun (WGS) entry which is preliminary data.</text>
</comment>
<accession>A0A933GMA2</accession>
<dbReference type="Gene3D" id="1.20.120.330">
    <property type="entry name" value="Nucleotidyltransferases domain 2"/>
    <property type="match status" value="1"/>
</dbReference>
<evidence type="ECO:0008006" key="3">
    <source>
        <dbReference type="Google" id="ProtNLM"/>
    </source>
</evidence>
<dbReference type="Proteomes" id="UP000772181">
    <property type="component" value="Unassembled WGS sequence"/>
</dbReference>
<gene>
    <name evidence="1" type="ORF">HY730_03090</name>
</gene>
<sequence>MNYDELLRKGQIKRIDASPSAAKSRMDLAKRDLRAARIMMANDRDWAFSMAYNAILQSTRALIYGMLRKSIPDY</sequence>
<evidence type="ECO:0000313" key="2">
    <source>
        <dbReference type="Proteomes" id="UP000772181"/>
    </source>
</evidence>